<reference evidence="7 8" key="1">
    <citation type="journal article" date="2012" name="J. Bacteriol.">
        <title>Draft Genome Sequence of the Purple Photosynthetic Bacterium Phaeospirillum molischianum DSM120, a Particularly Versatile Bacterium.</title>
        <authorList>
            <person name="Duquesne K."/>
            <person name="Prima V."/>
            <person name="Ji B."/>
            <person name="Rouy Z."/>
            <person name="Medigue C."/>
            <person name="Talla E."/>
            <person name="Sturgis J.N."/>
        </authorList>
    </citation>
    <scope>NUCLEOTIDE SEQUENCE [LARGE SCALE GENOMIC DNA]</scope>
    <source>
        <strain evidence="8">DSM120</strain>
    </source>
</reference>
<feature type="domain" description="NADH:flavin oxidoreductase/NADH oxidase N-terminal" evidence="6">
    <location>
        <begin position="17"/>
        <end position="305"/>
    </location>
</feature>
<dbReference type="eggNOG" id="COG1902">
    <property type="taxonomic scope" value="Bacteria"/>
</dbReference>
<evidence type="ECO:0000256" key="3">
    <source>
        <dbReference type="ARBA" id="ARBA00022643"/>
    </source>
</evidence>
<dbReference type="CDD" id="cd04747">
    <property type="entry name" value="OYE_like_5_FMN"/>
    <property type="match status" value="1"/>
</dbReference>
<dbReference type="PANTHER" id="PTHR43303">
    <property type="entry name" value="NADPH DEHYDROGENASE C23G7.10C-RELATED"/>
    <property type="match status" value="1"/>
</dbReference>
<dbReference type="FunFam" id="3.20.20.70:FF:000262">
    <property type="entry name" value="NADH:flavin oxidoreductase"/>
    <property type="match status" value="1"/>
</dbReference>
<dbReference type="InterPro" id="IPR013785">
    <property type="entry name" value="Aldolase_TIM"/>
</dbReference>
<dbReference type="SUPFAM" id="SSF51395">
    <property type="entry name" value="FMN-linked oxidoreductases"/>
    <property type="match status" value="1"/>
</dbReference>
<proteinExistence type="predicted"/>
<evidence type="ECO:0000256" key="5">
    <source>
        <dbReference type="ARBA" id="ARBA00023002"/>
    </source>
</evidence>
<dbReference type="AlphaFoldDB" id="H8FSB4"/>
<evidence type="ECO:0000256" key="2">
    <source>
        <dbReference type="ARBA" id="ARBA00022630"/>
    </source>
</evidence>
<sequence>MKETFAMTAETASTQALFQPFACKSLRLPNRIVMAPMTRLFSPDGIPTPAVVDYYRRRAEGDVGLIVTEGTVIDRPAARNDPNIPLFHGEALDVWQTVVDQVHAAGGLIAPQVWHVGGAPNPMKSWLPPGGLESPSGVIGLDAPPGRAMSEEDIADVIAGYGRAATAAARIGFDAVEIHAAHGYLIDQFFWDRTNRRTDRWGGPTLAERSRFAVEVVKAMRAALGPDLPLILRVSQWKQQDYKARLATTPEELRQWLEPLAEAGTDIFHCSQRRYWEPEFDGSDLNFAGWAKKVTGKPTITVGSVGLSGEFLGAFRGEGSQPAGFDDVIRRLEREEFDLVAVGRALLTDWEWPIKVRDGRFSELRPFVREDMAVLS</sequence>
<dbReference type="STRING" id="1150626.PHAMO_270093"/>
<comment type="caution">
    <text evidence="7">The sequence shown here is derived from an EMBL/GenBank/DDBJ whole genome shotgun (WGS) entry which is preliminary data.</text>
</comment>
<dbReference type="Gene3D" id="3.20.20.70">
    <property type="entry name" value="Aldolase class I"/>
    <property type="match status" value="1"/>
</dbReference>
<gene>
    <name evidence="7" type="ORF">PHAMO_270093</name>
</gene>
<evidence type="ECO:0000313" key="8">
    <source>
        <dbReference type="Proteomes" id="UP000004169"/>
    </source>
</evidence>
<accession>H8FSB4</accession>
<dbReference type="GO" id="GO:0050661">
    <property type="term" value="F:NADP binding"/>
    <property type="evidence" value="ECO:0007669"/>
    <property type="project" value="InterPro"/>
</dbReference>
<dbReference type="Proteomes" id="UP000004169">
    <property type="component" value="Unassembled WGS sequence"/>
</dbReference>
<dbReference type="GO" id="GO:0003959">
    <property type="term" value="F:NADPH dehydrogenase activity"/>
    <property type="evidence" value="ECO:0007669"/>
    <property type="project" value="InterPro"/>
</dbReference>
<keyword evidence="2" id="KW-0285">Flavoprotein</keyword>
<dbReference type="InterPro" id="IPR001155">
    <property type="entry name" value="OxRdtase_FMN_N"/>
</dbReference>
<keyword evidence="8" id="KW-1185">Reference proteome</keyword>
<protein>
    <submittedName>
        <fullName evidence="7">Putative oxidoreductase</fullName>
    </submittedName>
</protein>
<evidence type="ECO:0000313" key="7">
    <source>
        <dbReference type="EMBL" id="CCG41252.1"/>
    </source>
</evidence>
<organism evidence="7 8">
    <name type="scientific">Magnetospirillum molischianum DSM 120</name>
    <dbReference type="NCBI Taxonomy" id="1150626"/>
    <lineage>
        <taxon>Bacteria</taxon>
        <taxon>Pseudomonadati</taxon>
        <taxon>Pseudomonadota</taxon>
        <taxon>Alphaproteobacteria</taxon>
        <taxon>Rhodospirillales</taxon>
        <taxon>Rhodospirillaceae</taxon>
        <taxon>Magnetospirillum</taxon>
    </lineage>
</organism>
<dbReference type="Pfam" id="PF00724">
    <property type="entry name" value="Oxidored_FMN"/>
    <property type="match status" value="1"/>
</dbReference>
<keyword evidence="5" id="KW-0560">Oxidoreductase</keyword>
<dbReference type="GO" id="GO:0010181">
    <property type="term" value="F:FMN binding"/>
    <property type="evidence" value="ECO:0007669"/>
    <property type="project" value="InterPro"/>
</dbReference>
<evidence type="ECO:0000256" key="4">
    <source>
        <dbReference type="ARBA" id="ARBA00022857"/>
    </source>
</evidence>
<comment type="cofactor">
    <cofactor evidence="1">
        <name>FMN</name>
        <dbReference type="ChEBI" id="CHEBI:58210"/>
    </cofactor>
</comment>
<dbReference type="EMBL" id="CAHP01000020">
    <property type="protein sequence ID" value="CCG41252.1"/>
    <property type="molecule type" value="Genomic_DNA"/>
</dbReference>
<name>H8FSB4_MAGML</name>
<evidence type="ECO:0000256" key="1">
    <source>
        <dbReference type="ARBA" id="ARBA00001917"/>
    </source>
</evidence>
<keyword evidence="4" id="KW-0521">NADP</keyword>
<evidence type="ECO:0000259" key="6">
    <source>
        <dbReference type="Pfam" id="PF00724"/>
    </source>
</evidence>
<dbReference type="PANTHER" id="PTHR43303:SF4">
    <property type="entry name" value="NADPH DEHYDROGENASE C23G7.10C-RELATED"/>
    <property type="match status" value="1"/>
</dbReference>
<dbReference type="InterPro" id="IPR044152">
    <property type="entry name" value="YqjM-like"/>
</dbReference>
<keyword evidence="3" id="KW-0288">FMN</keyword>